<dbReference type="PROSITE" id="PS00211">
    <property type="entry name" value="ABC_TRANSPORTER_1"/>
    <property type="match status" value="1"/>
</dbReference>
<dbReference type="InterPro" id="IPR017871">
    <property type="entry name" value="ABC_transporter-like_CS"/>
</dbReference>
<dbReference type="InterPro" id="IPR003439">
    <property type="entry name" value="ABC_transporter-like_ATP-bd"/>
</dbReference>
<organism evidence="6 7">
    <name type="scientific">Peptoniphilus koenoeneniae</name>
    <dbReference type="NCBI Taxonomy" id="507751"/>
    <lineage>
        <taxon>Bacteria</taxon>
        <taxon>Bacillati</taxon>
        <taxon>Bacillota</taxon>
        <taxon>Tissierellia</taxon>
        <taxon>Tissierellales</taxon>
        <taxon>Peptoniphilaceae</taxon>
        <taxon>Peptoniphilus</taxon>
    </lineage>
</organism>
<dbReference type="SUPFAM" id="SSF52540">
    <property type="entry name" value="P-loop containing nucleoside triphosphate hydrolases"/>
    <property type="match status" value="1"/>
</dbReference>
<dbReference type="GO" id="GO:0005524">
    <property type="term" value="F:ATP binding"/>
    <property type="evidence" value="ECO:0007669"/>
    <property type="project" value="UniProtKB-KW"/>
</dbReference>
<evidence type="ECO:0000256" key="3">
    <source>
        <dbReference type="ARBA" id="ARBA00022741"/>
    </source>
</evidence>
<dbReference type="EC" id="3.6.3.-" evidence="6"/>
<keyword evidence="2" id="KW-0813">Transport</keyword>
<keyword evidence="4 6" id="KW-0067">ATP-binding</keyword>
<accession>A0ABU0AVH0</accession>
<dbReference type="InterPro" id="IPR003593">
    <property type="entry name" value="AAA+_ATPase"/>
</dbReference>
<dbReference type="RefSeq" id="WP_023055485.1">
    <property type="nucleotide sequence ID" value="NZ_JAUSTN010000002.1"/>
</dbReference>
<sequence>MELLQIENLFFGYTKEDILKNINLKVFKGDFIALLGSNGAGKSTLIKLILRELKPREGKISYFKSDEEFYKAIAYVPQIQNVSSKNFPITVSELISLGKYRDLKGFRFIGKDNSDFVLDALSLVGMEDYKDRLYSKLSGGQRQRVLLAKALSNSPDILLLDEPTNGVDEKTVKKLYQLLYHLNKFHNTSILMITHDISSVKDYVNKIYELKEGSLIKKL</sequence>
<dbReference type="SMART" id="SM00382">
    <property type="entry name" value="AAA"/>
    <property type="match status" value="1"/>
</dbReference>
<dbReference type="InterPro" id="IPR027417">
    <property type="entry name" value="P-loop_NTPase"/>
</dbReference>
<gene>
    <name evidence="6" type="ORF">J2S72_000451</name>
</gene>
<name>A0ABU0AVH0_9FIRM</name>
<evidence type="ECO:0000313" key="7">
    <source>
        <dbReference type="Proteomes" id="UP001236559"/>
    </source>
</evidence>
<feature type="domain" description="ABC transporter" evidence="5">
    <location>
        <begin position="4"/>
        <end position="219"/>
    </location>
</feature>
<comment type="similarity">
    <text evidence="1">Belongs to the ABC transporter superfamily.</text>
</comment>
<dbReference type="PROSITE" id="PS50893">
    <property type="entry name" value="ABC_TRANSPORTER_2"/>
    <property type="match status" value="1"/>
</dbReference>
<dbReference type="PANTHER" id="PTHR42734">
    <property type="entry name" value="METAL TRANSPORT SYSTEM ATP-BINDING PROTEIN TM_0124-RELATED"/>
    <property type="match status" value="1"/>
</dbReference>
<evidence type="ECO:0000313" key="6">
    <source>
        <dbReference type="EMBL" id="MDQ0274443.1"/>
    </source>
</evidence>
<keyword evidence="3" id="KW-0547">Nucleotide-binding</keyword>
<dbReference type="InterPro" id="IPR050153">
    <property type="entry name" value="Metal_Ion_Import_ABC"/>
</dbReference>
<keyword evidence="7" id="KW-1185">Reference proteome</keyword>
<dbReference type="Proteomes" id="UP001236559">
    <property type="component" value="Unassembled WGS sequence"/>
</dbReference>
<evidence type="ECO:0000256" key="2">
    <source>
        <dbReference type="ARBA" id="ARBA00022448"/>
    </source>
</evidence>
<dbReference type="EMBL" id="JAUSTN010000002">
    <property type="protein sequence ID" value="MDQ0274443.1"/>
    <property type="molecule type" value="Genomic_DNA"/>
</dbReference>
<dbReference type="CDD" id="cd03235">
    <property type="entry name" value="ABC_Metallic_Cations"/>
    <property type="match status" value="1"/>
</dbReference>
<reference evidence="6 7" key="1">
    <citation type="submission" date="2023-07" db="EMBL/GenBank/DDBJ databases">
        <title>Genomic Encyclopedia of Type Strains, Phase IV (KMG-IV): sequencing the most valuable type-strain genomes for metagenomic binning, comparative biology and taxonomic classification.</title>
        <authorList>
            <person name="Goeker M."/>
        </authorList>
    </citation>
    <scope>NUCLEOTIDE SEQUENCE [LARGE SCALE GENOMIC DNA]</scope>
    <source>
        <strain evidence="6 7">DSM 22616</strain>
    </source>
</reference>
<evidence type="ECO:0000256" key="1">
    <source>
        <dbReference type="ARBA" id="ARBA00005417"/>
    </source>
</evidence>
<evidence type="ECO:0000259" key="5">
    <source>
        <dbReference type="PROSITE" id="PS50893"/>
    </source>
</evidence>
<dbReference type="GO" id="GO:0016787">
    <property type="term" value="F:hydrolase activity"/>
    <property type="evidence" value="ECO:0007669"/>
    <property type="project" value="UniProtKB-KW"/>
</dbReference>
<protein>
    <submittedName>
        <fullName evidence="6">Zinc transport system ATP-binding protein</fullName>
        <ecNumber evidence="6">3.6.3.-</ecNumber>
    </submittedName>
</protein>
<evidence type="ECO:0000256" key="4">
    <source>
        <dbReference type="ARBA" id="ARBA00022840"/>
    </source>
</evidence>
<keyword evidence="6" id="KW-0378">Hydrolase</keyword>
<comment type="caution">
    <text evidence="6">The sequence shown here is derived from an EMBL/GenBank/DDBJ whole genome shotgun (WGS) entry which is preliminary data.</text>
</comment>
<proteinExistence type="inferred from homology"/>
<dbReference type="PANTHER" id="PTHR42734:SF17">
    <property type="entry name" value="METAL TRANSPORT SYSTEM ATP-BINDING PROTEIN TM_0124-RELATED"/>
    <property type="match status" value="1"/>
</dbReference>
<dbReference type="Gene3D" id="3.40.50.300">
    <property type="entry name" value="P-loop containing nucleotide triphosphate hydrolases"/>
    <property type="match status" value="1"/>
</dbReference>
<dbReference type="Pfam" id="PF00005">
    <property type="entry name" value="ABC_tran"/>
    <property type="match status" value="1"/>
</dbReference>